<keyword evidence="2 8" id="KW-0812">Transmembrane</keyword>
<evidence type="ECO:0000259" key="9">
    <source>
        <dbReference type="PROSITE" id="PS50125"/>
    </source>
</evidence>
<evidence type="ECO:0008006" key="13">
    <source>
        <dbReference type="Google" id="ProtNLM"/>
    </source>
</evidence>
<evidence type="ECO:0000313" key="11">
    <source>
        <dbReference type="EMBL" id="CAJ1964636.1"/>
    </source>
</evidence>
<protein>
    <recommendedName>
        <fullName evidence="13">Phosphodiesterase</fullName>
    </recommendedName>
</protein>
<dbReference type="InterPro" id="IPR029787">
    <property type="entry name" value="Nucleotide_cyclase"/>
</dbReference>
<evidence type="ECO:0000256" key="2">
    <source>
        <dbReference type="ARBA" id="ARBA00022692"/>
    </source>
</evidence>
<evidence type="ECO:0000256" key="8">
    <source>
        <dbReference type="SAM" id="Phobius"/>
    </source>
</evidence>
<dbReference type="GO" id="GO:0035556">
    <property type="term" value="P:intracellular signal transduction"/>
    <property type="evidence" value="ECO:0007669"/>
    <property type="project" value="InterPro"/>
</dbReference>
<evidence type="ECO:0000256" key="5">
    <source>
        <dbReference type="ARBA" id="ARBA00023136"/>
    </source>
</evidence>
<dbReference type="PANTHER" id="PTHR11920:SF335">
    <property type="entry name" value="GUANYLATE CYCLASE"/>
    <property type="match status" value="1"/>
</dbReference>
<dbReference type="GO" id="GO:0004016">
    <property type="term" value="F:adenylate cyclase activity"/>
    <property type="evidence" value="ECO:0007669"/>
    <property type="project" value="TreeGrafter"/>
</dbReference>
<evidence type="ECO:0000259" key="10">
    <source>
        <dbReference type="PROSITE" id="PS51845"/>
    </source>
</evidence>
<keyword evidence="12" id="KW-1185">Reference proteome</keyword>
<feature type="compositionally biased region" description="Basic and acidic residues" evidence="7">
    <location>
        <begin position="1"/>
        <end position="17"/>
    </location>
</feature>
<reference evidence="11" key="1">
    <citation type="submission" date="2023-08" db="EMBL/GenBank/DDBJ databases">
        <authorList>
            <person name="Audoor S."/>
            <person name="Bilcke G."/>
        </authorList>
    </citation>
    <scope>NUCLEOTIDE SEQUENCE</scope>
</reference>
<keyword evidence="6" id="KW-0456">Lyase</keyword>
<sequence length="1228" mass="138984">MGKQEETTSSEIRKDDSSSSLQQPPSTEDDETDNSAGRSSRIILASFSNRLSRGKSPDLADIERTAISCLRYSVAFLMIVATVAAAMVTWWILERVESQRFESEFEVIAEDIKIFSHQRILKLLSDYRSFAWTISGLAINSQSEWPFFTDSSFPMIARSVLAKSKTHVVSFAPIVHNLTESEEWSRYSQANQNWIKDSVEMEQILDVAMMSGSSRRLQGHNHNDPHQGHDAHQPSTDEIPEIFQDIFRLSTEGKKEADDGPGPFLPSWQMIEAPKDPSIVNYNLLSDSHFADVFRTVVQTNSPAMTDLLDFTLRDWNSLLDHSQHSHHGASPFSMFLFPVYKDISKDEEEIVAILMSDVDWITLFALESDEVTPPVHVVVDDGCERKFTFEVSGPVVGFLGYDDVSEPKFGLYERSFPFTTDLPSVHLAGEKCSYSIHVYPTKEFWEAYRTGDPRIAASIVGGVFLLMCIILFGYDVAISMRQRRIAIDATRSEQLLSGLYPKNIRDRLFEQGVEGDRGVANQSLAKSPKYRLKKFLGGTTPATQPKVTMDISDHSKPIADLFMDCTVLFADISGFTAWSSVREPVQVFTLLESVYHAFDVIAKRRKVFKVETVGDCYVAVTGLPEPTKEHATLMSFFARECVNKFKNLVGTLETTLGPDTGDLGIRVGMHSGPVTAGVLRGDKSRFQLFGDTVNTASRVETTGKHNRIQVSGETADLLTKAGKEHLLEERKTVVEAKGKGKLQTFWLLTVDEERLRGQKIRSKPGLTIKSLSAKFSPKTTRNDSISPRRIMGTLSPRTRKRSIESHLLQVEQLLSPKSRRLCQWNVDILVRQLQQVVAFRNTSKCKKNDNLLAKQEEELSKHRSTLDEVVEIIPLPGFDAEAYNRNQDPNDVELPRKVVDQVKLFVASIALMYRNNPFHNFEHASHVAMSVSKLLSRIVAADDVLDSSEHAANSEGFGWSIHDHTYGITSDPMTQFTVILAALVHDVDHLGVSNAQLVREGHELADLFENKSVAEQNSIAMAWDLLMDPRFVDFRHTIYTDEFELSRFRQLTANTVLATDIMDKELQTLRRKRWDVAFKGSSHEEHMGNTKDQVNRKATIVIEHLIQASDVAHTMQHWHVYCKWNERLFAEMVVAYKAGRLDFNPADKWYEGEMGFFDNYVIPLAKKLKECGVFGVASDEYLMYAQDNRREFEEKGREFVSELEDRYIHCTEELHNSESHMPGPVPL</sequence>
<dbReference type="Proteomes" id="UP001295423">
    <property type="component" value="Unassembled WGS sequence"/>
</dbReference>
<dbReference type="PROSITE" id="PS51845">
    <property type="entry name" value="PDEASE_I_2"/>
    <property type="match status" value="1"/>
</dbReference>
<dbReference type="InterPro" id="IPR002073">
    <property type="entry name" value="PDEase_catalytic_dom"/>
</dbReference>
<dbReference type="GO" id="GO:0001653">
    <property type="term" value="F:peptide receptor activity"/>
    <property type="evidence" value="ECO:0007669"/>
    <property type="project" value="TreeGrafter"/>
</dbReference>
<dbReference type="InterPro" id="IPR001054">
    <property type="entry name" value="A/G_cyclase"/>
</dbReference>
<feature type="compositionally biased region" description="Basic and acidic residues" evidence="7">
    <location>
        <begin position="221"/>
        <end position="232"/>
    </location>
</feature>
<evidence type="ECO:0000313" key="12">
    <source>
        <dbReference type="Proteomes" id="UP001295423"/>
    </source>
</evidence>
<dbReference type="SUPFAM" id="SSF55073">
    <property type="entry name" value="Nucleotide cyclase"/>
    <property type="match status" value="1"/>
</dbReference>
<dbReference type="SUPFAM" id="SSF109604">
    <property type="entry name" value="HD-domain/PDEase-like"/>
    <property type="match status" value="1"/>
</dbReference>
<dbReference type="Gene3D" id="1.10.1300.10">
    <property type="entry name" value="3'5'-cyclic nucleotide phosphodiesterase, catalytic domain"/>
    <property type="match status" value="1"/>
</dbReference>
<name>A0AAD2G6G7_9STRA</name>
<dbReference type="EMBL" id="CAKOGP040002191">
    <property type="protein sequence ID" value="CAJ1964636.1"/>
    <property type="molecule type" value="Genomic_DNA"/>
</dbReference>
<evidence type="ECO:0000256" key="6">
    <source>
        <dbReference type="ARBA" id="ARBA00023239"/>
    </source>
</evidence>
<dbReference type="Pfam" id="PF00211">
    <property type="entry name" value="Guanylate_cyc"/>
    <property type="match status" value="1"/>
</dbReference>
<dbReference type="PANTHER" id="PTHR11920">
    <property type="entry name" value="GUANYLYL CYCLASE"/>
    <property type="match status" value="1"/>
</dbReference>
<keyword evidence="3" id="KW-0547">Nucleotide-binding</keyword>
<evidence type="ECO:0000256" key="4">
    <source>
        <dbReference type="ARBA" id="ARBA00022989"/>
    </source>
</evidence>
<dbReference type="SMART" id="SM00044">
    <property type="entry name" value="CYCc"/>
    <property type="match status" value="1"/>
</dbReference>
<dbReference type="PROSITE" id="PS50125">
    <property type="entry name" value="GUANYLATE_CYCLASE_2"/>
    <property type="match status" value="1"/>
</dbReference>
<comment type="subcellular location">
    <subcellularLocation>
        <location evidence="1">Membrane</location>
    </subcellularLocation>
</comment>
<feature type="domain" description="PDEase" evidence="10">
    <location>
        <begin position="841"/>
        <end position="1062"/>
    </location>
</feature>
<keyword evidence="4 8" id="KW-1133">Transmembrane helix</keyword>
<dbReference type="GO" id="GO:0004383">
    <property type="term" value="F:guanylate cyclase activity"/>
    <property type="evidence" value="ECO:0007669"/>
    <property type="project" value="TreeGrafter"/>
</dbReference>
<dbReference type="InterPro" id="IPR036971">
    <property type="entry name" value="PDEase_catalytic_dom_sf"/>
</dbReference>
<feature type="region of interest" description="Disordered" evidence="7">
    <location>
        <begin position="215"/>
        <end position="235"/>
    </location>
</feature>
<dbReference type="GO" id="GO:0000166">
    <property type="term" value="F:nucleotide binding"/>
    <property type="evidence" value="ECO:0007669"/>
    <property type="project" value="UniProtKB-KW"/>
</dbReference>
<dbReference type="Pfam" id="PF00233">
    <property type="entry name" value="PDEase_I"/>
    <property type="match status" value="1"/>
</dbReference>
<feature type="region of interest" description="Disordered" evidence="7">
    <location>
        <begin position="1"/>
        <end position="37"/>
    </location>
</feature>
<feature type="transmembrane region" description="Helical" evidence="8">
    <location>
        <begin position="74"/>
        <end position="93"/>
    </location>
</feature>
<dbReference type="GO" id="GO:0005886">
    <property type="term" value="C:plasma membrane"/>
    <property type="evidence" value="ECO:0007669"/>
    <property type="project" value="TreeGrafter"/>
</dbReference>
<keyword evidence="5 8" id="KW-0472">Membrane</keyword>
<evidence type="ECO:0000256" key="7">
    <source>
        <dbReference type="SAM" id="MobiDB-lite"/>
    </source>
</evidence>
<dbReference type="GO" id="GO:0004114">
    <property type="term" value="F:3',5'-cyclic-nucleotide phosphodiesterase activity"/>
    <property type="evidence" value="ECO:0007669"/>
    <property type="project" value="InterPro"/>
</dbReference>
<organism evidence="11 12">
    <name type="scientific">Cylindrotheca closterium</name>
    <dbReference type="NCBI Taxonomy" id="2856"/>
    <lineage>
        <taxon>Eukaryota</taxon>
        <taxon>Sar</taxon>
        <taxon>Stramenopiles</taxon>
        <taxon>Ochrophyta</taxon>
        <taxon>Bacillariophyta</taxon>
        <taxon>Bacillariophyceae</taxon>
        <taxon>Bacillariophycidae</taxon>
        <taxon>Bacillariales</taxon>
        <taxon>Bacillariaceae</taxon>
        <taxon>Cylindrotheca</taxon>
    </lineage>
</organism>
<dbReference type="SMART" id="SM00471">
    <property type="entry name" value="HDc"/>
    <property type="match status" value="1"/>
</dbReference>
<evidence type="ECO:0000256" key="1">
    <source>
        <dbReference type="ARBA" id="ARBA00004370"/>
    </source>
</evidence>
<dbReference type="GO" id="GO:0007168">
    <property type="term" value="P:receptor guanylyl cyclase signaling pathway"/>
    <property type="evidence" value="ECO:0007669"/>
    <property type="project" value="TreeGrafter"/>
</dbReference>
<evidence type="ECO:0000256" key="3">
    <source>
        <dbReference type="ARBA" id="ARBA00022741"/>
    </source>
</evidence>
<comment type="caution">
    <text evidence="11">The sequence shown here is derived from an EMBL/GenBank/DDBJ whole genome shotgun (WGS) entry which is preliminary data.</text>
</comment>
<dbReference type="InterPro" id="IPR003607">
    <property type="entry name" value="HD/PDEase_dom"/>
</dbReference>
<dbReference type="InterPro" id="IPR050401">
    <property type="entry name" value="Cyclic_nucleotide_synthase"/>
</dbReference>
<accession>A0AAD2G6G7</accession>
<dbReference type="CDD" id="cd07302">
    <property type="entry name" value="CHD"/>
    <property type="match status" value="1"/>
</dbReference>
<feature type="domain" description="Guanylate cyclase" evidence="9">
    <location>
        <begin position="567"/>
        <end position="701"/>
    </location>
</feature>
<dbReference type="Gene3D" id="3.30.70.1230">
    <property type="entry name" value="Nucleotide cyclase"/>
    <property type="match status" value="1"/>
</dbReference>
<proteinExistence type="predicted"/>
<gene>
    <name evidence="11" type="ORF">CYCCA115_LOCUS20728</name>
</gene>
<dbReference type="AlphaFoldDB" id="A0AAD2G6G7"/>